<dbReference type="AlphaFoldDB" id="A0AAD8QJF0"/>
<comment type="caution">
    <text evidence="4">The sequence shown here is derived from an EMBL/GenBank/DDBJ whole genome shotgun (WGS) entry which is preliminary data.</text>
</comment>
<proteinExistence type="predicted"/>
<sequence length="318" mass="35942">MASLFESPSENLSFNLNKCLMAKTSEDYAARGSKWVLDSGCTSHMTGGKDLVMELRPNLDKWTITLSDNSKSKVLGLVKVVVAHNITLVDVMLVKTPSYNLLSFYALGKMGLAIFIDINIVVLLWSKTLKVAFVGYTWVYFLKKKDETQQIFINFATEVQRQHNLTIFTIRSDNGSEFKNYTLNDFLNDEGIRHQYSAVYTPQQNGVAERKNRTLMDMARDTVWRLGKDYALLKWSPQQAPDLVDNVTPTEEQAQDRPSCEQDQGQDQPNEIDGEAPSVEQEQPNDDGATPSDFQDQPHDDEQTQEVEKAQIDGQDGD</sequence>
<evidence type="ECO:0000313" key="4">
    <source>
        <dbReference type="EMBL" id="KAK1603938.1"/>
    </source>
</evidence>
<evidence type="ECO:0000256" key="1">
    <source>
        <dbReference type="ARBA" id="ARBA00022670"/>
    </source>
</evidence>
<dbReference type="EMBL" id="JAUUTY010000007">
    <property type="protein sequence ID" value="KAK1603938.1"/>
    <property type="molecule type" value="Genomic_DNA"/>
</dbReference>
<dbReference type="PANTHER" id="PTHR42648:SF21">
    <property type="entry name" value="CYSTEINE-RICH RLK (RECEPTOR-LIKE PROTEIN KINASE) 8"/>
    <property type="match status" value="1"/>
</dbReference>
<dbReference type="GO" id="GO:0006508">
    <property type="term" value="P:proteolysis"/>
    <property type="evidence" value="ECO:0007669"/>
    <property type="project" value="UniProtKB-KW"/>
</dbReference>
<dbReference type="GO" id="GO:0008233">
    <property type="term" value="F:peptidase activity"/>
    <property type="evidence" value="ECO:0007669"/>
    <property type="project" value="UniProtKB-KW"/>
</dbReference>
<dbReference type="SUPFAM" id="SSF53098">
    <property type="entry name" value="Ribonuclease H-like"/>
    <property type="match status" value="1"/>
</dbReference>
<gene>
    <name evidence="4" type="ORF">QYE76_027611</name>
</gene>
<dbReference type="InterPro" id="IPR001584">
    <property type="entry name" value="Integrase_cat-core"/>
</dbReference>
<reference evidence="4" key="1">
    <citation type="submission" date="2023-07" db="EMBL/GenBank/DDBJ databases">
        <title>A chromosome-level genome assembly of Lolium multiflorum.</title>
        <authorList>
            <person name="Chen Y."/>
            <person name="Copetti D."/>
            <person name="Kolliker R."/>
            <person name="Studer B."/>
        </authorList>
    </citation>
    <scope>NUCLEOTIDE SEQUENCE</scope>
    <source>
        <strain evidence="4">02402/16</strain>
        <tissue evidence="4">Leaf</tissue>
    </source>
</reference>
<evidence type="ECO:0000313" key="5">
    <source>
        <dbReference type="Proteomes" id="UP001231189"/>
    </source>
</evidence>
<dbReference type="InterPro" id="IPR054722">
    <property type="entry name" value="PolX-like_BBD"/>
</dbReference>
<protein>
    <recommendedName>
        <fullName evidence="3">Integrase catalytic domain-containing protein</fullName>
    </recommendedName>
</protein>
<dbReference type="PROSITE" id="PS50994">
    <property type="entry name" value="INTEGRASE"/>
    <property type="match status" value="1"/>
</dbReference>
<dbReference type="GO" id="GO:0015074">
    <property type="term" value="P:DNA integration"/>
    <property type="evidence" value="ECO:0007669"/>
    <property type="project" value="InterPro"/>
</dbReference>
<accession>A0AAD8QJF0</accession>
<feature type="compositionally biased region" description="Basic and acidic residues" evidence="2">
    <location>
        <begin position="296"/>
        <end position="311"/>
    </location>
</feature>
<dbReference type="Gene3D" id="3.30.420.10">
    <property type="entry name" value="Ribonuclease H-like superfamily/Ribonuclease H"/>
    <property type="match status" value="1"/>
</dbReference>
<evidence type="ECO:0000259" key="3">
    <source>
        <dbReference type="PROSITE" id="PS50994"/>
    </source>
</evidence>
<dbReference type="PANTHER" id="PTHR42648">
    <property type="entry name" value="TRANSPOSASE, PUTATIVE-RELATED"/>
    <property type="match status" value="1"/>
</dbReference>
<feature type="domain" description="Integrase catalytic" evidence="3">
    <location>
        <begin position="93"/>
        <end position="277"/>
    </location>
</feature>
<keyword evidence="5" id="KW-1185">Reference proteome</keyword>
<keyword evidence="1" id="KW-0645">Protease</keyword>
<dbReference type="Pfam" id="PF22936">
    <property type="entry name" value="Pol_BBD"/>
    <property type="match status" value="1"/>
</dbReference>
<dbReference type="InterPro" id="IPR012337">
    <property type="entry name" value="RNaseH-like_sf"/>
</dbReference>
<keyword evidence="1" id="KW-0378">Hydrolase</keyword>
<dbReference type="GO" id="GO:0003676">
    <property type="term" value="F:nucleic acid binding"/>
    <property type="evidence" value="ECO:0007669"/>
    <property type="project" value="InterPro"/>
</dbReference>
<organism evidence="4 5">
    <name type="scientific">Lolium multiflorum</name>
    <name type="common">Italian ryegrass</name>
    <name type="synonym">Lolium perenne subsp. multiflorum</name>
    <dbReference type="NCBI Taxonomy" id="4521"/>
    <lineage>
        <taxon>Eukaryota</taxon>
        <taxon>Viridiplantae</taxon>
        <taxon>Streptophyta</taxon>
        <taxon>Embryophyta</taxon>
        <taxon>Tracheophyta</taxon>
        <taxon>Spermatophyta</taxon>
        <taxon>Magnoliopsida</taxon>
        <taxon>Liliopsida</taxon>
        <taxon>Poales</taxon>
        <taxon>Poaceae</taxon>
        <taxon>BOP clade</taxon>
        <taxon>Pooideae</taxon>
        <taxon>Poodae</taxon>
        <taxon>Poeae</taxon>
        <taxon>Poeae Chloroplast Group 2 (Poeae type)</taxon>
        <taxon>Loliodinae</taxon>
        <taxon>Loliinae</taxon>
        <taxon>Lolium</taxon>
    </lineage>
</organism>
<name>A0AAD8QJF0_LOLMU</name>
<dbReference type="Proteomes" id="UP001231189">
    <property type="component" value="Unassembled WGS sequence"/>
</dbReference>
<dbReference type="InterPro" id="IPR039537">
    <property type="entry name" value="Retrotran_Ty1/copia-like"/>
</dbReference>
<dbReference type="InterPro" id="IPR036397">
    <property type="entry name" value="RNaseH_sf"/>
</dbReference>
<evidence type="ECO:0000256" key="2">
    <source>
        <dbReference type="SAM" id="MobiDB-lite"/>
    </source>
</evidence>
<feature type="region of interest" description="Disordered" evidence="2">
    <location>
        <begin position="241"/>
        <end position="318"/>
    </location>
</feature>